<dbReference type="Proteomes" id="UP000000239">
    <property type="component" value="Chromosome"/>
</dbReference>
<dbReference type="Gene3D" id="1.10.10.60">
    <property type="entry name" value="Homeodomain-like"/>
    <property type="match status" value="1"/>
</dbReference>
<proteinExistence type="predicted"/>
<dbReference type="GO" id="GO:0043565">
    <property type="term" value="F:sequence-specific DNA binding"/>
    <property type="evidence" value="ECO:0007669"/>
    <property type="project" value="InterPro"/>
</dbReference>
<evidence type="ECO:0000313" key="6">
    <source>
        <dbReference type="Proteomes" id="UP000000239"/>
    </source>
</evidence>
<keyword evidence="1" id="KW-0805">Transcription regulation</keyword>
<dbReference type="Pfam" id="PF12833">
    <property type="entry name" value="HTH_18"/>
    <property type="match status" value="1"/>
</dbReference>
<evidence type="ECO:0000256" key="2">
    <source>
        <dbReference type="ARBA" id="ARBA00023163"/>
    </source>
</evidence>
<dbReference type="GO" id="GO:0003700">
    <property type="term" value="F:DNA-binding transcription factor activity"/>
    <property type="evidence" value="ECO:0007669"/>
    <property type="project" value="InterPro"/>
</dbReference>
<dbReference type="SMART" id="SM00342">
    <property type="entry name" value="HTH_ARAC"/>
    <property type="match status" value="1"/>
</dbReference>
<evidence type="ECO:0000313" key="5">
    <source>
        <dbReference type="EMBL" id="ABE59887.1"/>
    </source>
</evidence>
<name>Q1QUH1_CHRI1</name>
<sequence>MTAVVAHRLMPESGKHEIEAKELRRLSASLVTRQALDAPNWDRRSALLDGRMQLAELQPGMQLRLADVSDRYDLVTRALLPAGVKIALVVAGEARVSYGDQAVSLGLSAPSTGLLARLPEATRFARRGRIGGHERTLTLTLTPDWLLRHGYSITSSHTAQLVRWSPSPGLLRLAERLFDERFLYSRDDAHRLQLSGCAMAMAGEALAALGHDREGQKHDEEREHYPTDRRLQRLMTLVESGEAHRLGQEELARRLGMSLSSLQRRFLACYGKPLGRFLRRRRLETALAALRNEAISVEAAAILAGYTNAANFATAFKREFGARPGDLRRGPQTSQEETRLLKVASGGSGRS</sequence>
<keyword evidence="6" id="KW-1185">Reference proteome</keyword>
<evidence type="ECO:0000259" key="4">
    <source>
        <dbReference type="PROSITE" id="PS01124"/>
    </source>
</evidence>
<dbReference type="PROSITE" id="PS01124">
    <property type="entry name" value="HTH_ARAC_FAMILY_2"/>
    <property type="match status" value="1"/>
</dbReference>
<dbReference type="STRING" id="290398.Csal_2540"/>
<evidence type="ECO:0000256" key="1">
    <source>
        <dbReference type="ARBA" id="ARBA00023015"/>
    </source>
</evidence>
<dbReference type="InterPro" id="IPR009057">
    <property type="entry name" value="Homeodomain-like_sf"/>
</dbReference>
<dbReference type="PANTHER" id="PTHR47893">
    <property type="entry name" value="REGULATORY PROTEIN PCHR"/>
    <property type="match status" value="1"/>
</dbReference>
<reference evidence="5 6" key="1">
    <citation type="journal article" date="2011" name="Stand. Genomic Sci.">
        <title>Complete genome sequence of the halophilic and highly halotolerant Chromohalobacter salexigens type strain (1H11(T)).</title>
        <authorList>
            <person name="Copeland A."/>
            <person name="O'Connor K."/>
            <person name="Lucas S."/>
            <person name="Lapidus A."/>
            <person name="Berry K.W."/>
            <person name="Detter J.C."/>
            <person name="Del Rio T.G."/>
            <person name="Hammon N."/>
            <person name="Dalin E."/>
            <person name="Tice H."/>
            <person name="Pitluck S."/>
            <person name="Bruce D."/>
            <person name="Goodwin L."/>
            <person name="Han C."/>
            <person name="Tapia R."/>
            <person name="Saunders E."/>
            <person name="Schmutz J."/>
            <person name="Brettin T."/>
            <person name="Larimer F."/>
            <person name="Land M."/>
            <person name="Hauser L."/>
            <person name="Vargas C."/>
            <person name="Nieto J.J."/>
            <person name="Kyrpides N.C."/>
            <person name="Ivanova N."/>
            <person name="Goker M."/>
            <person name="Klenk H.P."/>
            <person name="Csonka L.N."/>
            <person name="Woyke T."/>
        </authorList>
    </citation>
    <scope>NUCLEOTIDE SEQUENCE [LARGE SCALE GENOMIC DNA]</scope>
    <source>
        <strain evidence="6">ATCC BAA-138 / DSM 3043 / CIP 106854 / NCIMB 13768 / 1H11</strain>
    </source>
</reference>
<dbReference type="eggNOG" id="COG2169">
    <property type="taxonomic scope" value="Bacteria"/>
</dbReference>
<dbReference type="InterPro" id="IPR053142">
    <property type="entry name" value="PchR_regulatory_protein"/>
</dbReference>
<dbReference type="SUPFAM" id="SSF46689">
    <property type="entry name" value="Homeodomain-like"/>
    <property type="match status" value="2"/>
</dbReference>
<dbReference type="KEGG" id="csa:Csal_2540"/>
<accession>Q1QUH1</accession>
<dbReference type="RefSeq" id="WP_011507833.1">
    <property type="nucleotide sequence ID" value="NC_007963.1"/>
</dbReference>
<gene>
    <name evidence="5" type="ordered locus">Csal_2540</name>
</gene>
<feature type="domain" description="HTH araC/xylS-type" evidence="4">
    <location>
        <begin position="232"/>
        <end position="330"/>
    </location>
</feature>
<dbReference type="PANTHER" id="PTHR47893:SF1">
    <property type="entry name" value="REGULATORY PROTEIN PCHR"/>
    <property type="match status" value="1"/>
</dbReference>
<dbReference type="GeneID" id="95335244"/>
<dbReference type="InterPro" id="IPR018060">
    <property type="entry name" value="HTH_AraC"/>
</dbReference>
<dbReference type="OrthoDB" id="6670788at2"/>
<evidence type="ECO:0000256" key="3">
    <source>
        <dbReference type="SAM" id="MobiDB-lite"/>
    </source>
</evidence>
<organism evidence="5 6">
    <name type="scientific">Chromohalobacter israelensis (strain ATCC BAA-138 / DSM 3043 / CIP 106854 / NCIMB 13768 / 1H11)</name>
    <name type="common">Chromohalobacter salexigens</name>
    <dbReference type="NCBI Taxonomy" id="290398"/>
    <lineage>
        <taxon>Bacteria</taxon>
        <taxon>Pseudomonadati</taxon>
        <taxon>Pseudomonadota</taxon>
        <taxon>Gammaproteobacteria</taxon>
        <taxon>Oceanospirillales</taxon>
        <taxon>Halomonadaceae</taxon>
        <taxon>Chromohalobacter</taxon>
    </lineage>
</organism>
<dbReference type="HOGENOM" id="CLU_052345_1_1_6"/>
<dbReference type="EMBL" id="CP000285">
    <property type="protein sequence ID" value="ABE59887.1"/>
    <property type="molecule type" value="Genomic_DNA"/>
</dbReference>
<dbReference type="AlphaFoldDB" id="Q1QUH1"/>
<protein>
    <submittedName>
        <fullName evidence="5">Transcriptional regulator, AraC family</fullName>
    </submittedName>
</protein>
<keyword evidence="2" id="KW-0804">Transcription</keyword>
<feature type="region of interest" description="Disordered" evidence="3">
    <location>
        <begin position="323"/>
        <end position="351"/>
    </location>
</feature>